<evidence type="ECO:0000256" key="1">
    <source>
        <dbReference type="ARBA" id="ARBA00010062"/>
    </source>
</evidence>
<dbReference type="RefSeq" id="WP_150187058.1">
    <property type="nucleotide sequence ID" value="NZ_CP029191.1"/>
</dbReference>
<feature type="signal peptide" evidence="4">
    <location>
        <begin position="1"/>
        <end position="27"/>
    </location>
</feature>
<dbReference type="SUPFAM" id="SSF53822">
    <property type="entry name" value="Periplasmic binding protein-like I"/>
    <property type="match status" value="1"/>
</dbReference>
<feature type="domain" description="Leucine-binding protein" evidence="5">
    <location>
        <begin position="51"/>
        <end position="379"/>
    </location>
</feature>
<organism evidence="6 7">
    <name type="scientific">Streptomyces venezuelae</name>
    <dbReference type="NCBI Taxonomy" id="54571"/>
    <lineage>
        <taxon>Bacteria</taxon>
        <taxon>Bacillati</taxon>
        <taxon>Actinomycetota</taxon>
        <taxon>Actinomycetes</taxon>
        <taxon>Kitasatosporales</taxon>
        <taxon>Streptomycetaceae</taxon>
        <taxon>Streptomyces</taxon>
    </lineage>
</organism>
<dbReference type="Proteomes" id="UP000324015">
    <property type="component" value="Chromosome"/>
</dbReference>
<comment type="similarity">
    <text evidence="1">Belongs to the leucine-binding protein family.</text>
</comment>
<evidence type="ECO:0000256" key="4">
    <source>
        <dbReference type="SAM" id="SignalP"/>
    </source>
</evidence>
<dbReference type="EMBL" id="CP029191">
    <property type="protein sequence ID" value="QES44729.1"/>
    <property type="molecule type" value="Genomic_DNA"/>
</dbReference>
<gene>
    <name evidence="6" type="ORF">DEJ49_30385</name>
</gene>
<evidence type="ECO:0000256" key="2">
    <source>
        <dbReference type="ARBA" id="ARBA00022729"/>
    </source>
</evidence>
<evidence type="ECO:0000313" key="7">
    <source>
        <dbReference type="Proteomes" id="UP000324015"/>
    </source>
</evidence>
<dbReference type="PANTHER" id="PTHR47235:SF1">
    <property type="entry name" value="BLR6548 PROTEIN"/>
    <property type="match status" value="1"/>
</dbReference>
<protein>
    <submittedName>
        <fullName evidence="6">ABC transporter</fullName>
    </submittedName>
</protein>
<dbReference type="PANTHER" id="PTHR47235">
    <property type="entry name" value="BLR6548 PROTEIN"/>
    <property type="match status" value="1"/>
</dbReference>
<dbReference type="PROSITE" id="PS51257">
    <property type="entry name" value="PROKAR_LIPOPROTEIN"/>
    <property type="match status" value="1"/>
</dbReference>
<evidence type="ECO:0000259" key="5">
    <source>
        <dbReference type="Pfam" id="PF13458"/>
    </source>
</evidence>
<dbReference type="Gene3D" id="3.40.50.2300">
    <property type="match status" value="2"/>
</dbReference>
<reference evidence="6 7" key="1">
    <citation type="submission" date="2018-05" db="EMBL/GenBank/DDBJ databases">
        <title>Streptomyces venezuelae.</title>
        <authorList>
            <person name="Kim W."/>
            <person name="Lee N."/>
            <person name="Cho B.-K."/>
        </authorList>
    </citation>
    <scope>NUCLEOTIDE SEQUENCE [LARGE SCALE GENOMIC DNA]</scope>
    <source>
        <strain evidence="6 7">ATCC 14585</strain>
    </source>
</reference>
<feature type="chain" id="PRO_5024807207" evidence="4">
    <location>
        <begin position="28"/>
        <end position="421"/>
    </location>
</feature>
<dbReference type="InterPro" id="IPR028082">
    <property type="entry name" value="Peripla_BP_I"/>
</dbReference>
<evidence type="ECO:0000256" key="3">
    <source>
        <dbReference type="SAM" id="MobiDB-lite"/>
    </source>
</evidence>
<evidence type="ECO:0000313" key="6">
    <source>
        <dbReference type="EMBL" id="QES44729.1"/>
    </source>
</evidence>
<sequence>MKALTRATATATALAALLALSACSSKANDDGGDGDKGAGGVKTGDGVTGETIDLGVLTDMTGVYATLGKSVTQAQQLYVDQTNADGGICGRKLKLTVRDHGYDPQKAVAAYTELEPKVLGFAQFIGSPFVAAVERRVDANKGLVLPQAWSANLLGSPYVRVIGSTYDLETINAIDFLMKEKGLKKGDKLGHVYFEGDYGENALKGSKHMARKAGLTVVEQKIKPTDNDMTAQVSALKKAGVKAVVISAGPRQAASLVGVAAAGRFDVPVIGNNSAFAPQLLATQSGPALEKNYYVASPTLPIGADTPEAKKLVADYKKAHPKDSLDNGVVAGWTAASVFGEALKAACDKKDLTREGVGKALLTLDAFDAGFGAPQNFTDPKTPSSKQSVILRPDKKATGGMKVVRQPSAADAAQGFSPSGD</sequence>
<dbReference type="Pfam" id="PF13458">
    <property type="entry name" value="Peripla_BP_6"/>
    <property type="match status" value="1"/>
</dbReference>
<dbReference type="InterPro" id="IPR028081">
    <property type="entry name" value="Leu-bd"/>
</dbReference>
<dbReference type="AlphaFoldDB" id="A0A5P2CV44"/>
<name>A0A5P2CV44_STRVZ</name>
<accession>A0A5P2CV44</accession>
<proteinExistence type="inferred from homology"/>
<dbReference type="CDD" id="cd06343">
    <property type="entry name" value="PBP1_ABC_ligand_binding-like"/>
    <property type="match status" value="1"/>
</dbReference>
<feature type="region of interest" description="Disordered" evidence="3">
    <location>
        <begin position="394"/>
        <end position="421"/>
    </location>
</feature>
<keyword evidence="2 4" id="KW-0732">Signal</keyword>